<gene>
    <name evidence="1" type="ORF">Cco03nite_62750</name>
</gene>
<accession>A0A8J3KZ98</accession>
<evidence type="ECO:0000313" key="2">
    <source>
        <dbReference type="Proteomes" id="UP000630887"/>
    </source>
</evidence>
<organism evidence="1 2">
    <name type="scientific">Catellatospora coxensis</name>
    <dbReference type="NCBI Taxonomy" id="310354"/>
    <lineage>
        <taxon>Bacteria</taxon>
        <taxon>Bacillati</taxon>
        <taxon>Actinomycetota</taxon>
        <taxon>Actinomycetes</taxon>
        <taxon>Micromonosporales</taxon>
        <taxon>Micromonosporaceae</taxon>
        <taxon>Catellatospora</taxon>
    </lineage>
</organism>
<evidence type="ECO:0000313" key="1">
    <source>
        <dbReference type="EMBL" id="GIG09575.1"/>
    </source>
</evidence>
<protein>
    <submittedName>
        <fullName evidence="1">Uncharacterized protein</fullName>
    </submittedName>
</protein>
<reference evidence="1 2" key="1">
    <citation type="submission" date="2021-01" db="EMBL/GenBank/DDBJ databases">
        <title>Whole genome shotgun sequence of Catellatospora coxensis NBRC 107359.</title>
        <authorList>
            <person name="Komaki H."/>
            <person name="Tamura T."/>
        </authorList>
    </citation>
    <scope>NUCLEOTIDE SEQUENCE [LARGE SCALE GENOMIC DNA]</scope>
    <source>
        <strain evidence="1 2">NBRC 107359</strain>
    </source>
</reference>
<name>A0A8J3KZ98_9ACTN</name>
<dbReference type="AlphaFoldDB" id="A0A8J3KZ98"/>
<proteinExistence type="predicted"/>
<comment type="caution">
    <text evidence="1">The sequence shown here is derived from an EMBL/GenBank/DDBJ whole genome shotgun (WGS) entry which is preliminary data.</text>
</comment>
<keyword evidence="2" id="KW-1185">Reference proteome</keyword>
<dbReference type="Proteomes" id="UP000630887">
    <property type="component" value="Unassembled WGS sequence"/>
</dbReference>
<dbReference type="EMBL" id="BONI01000068">
    <property type="protein sequence ID" value="GIG09575.1"/>
    <property type="molecule type" value="Genomic_DNA"/>
</dbReference>
<sequence>MHGGRLAPGSDMMRVARATLELIGSATYTDAVADGQALSRAEALAVATG</sequence>